<evidence type="ECO:0000259" key="2">
    <source>
        <dbReference type="Pfam" id="PF09925"/>
    </source>
</evidence>
<evidence type="ECO:0000256" key="1">
    <source>
        <dbReference type="SAM" id="Phobius"/>
    </source>
</evidence>
<organism evidence="3 4">
    <name type="scientific">Flavobacterium fryxellicola</name>
    <dbReference type="NCBI Taxonomy" id="249352"/>
    <lineage>
        <taxon>Bacteria</taxon>
        <taxon>Pseudomonadati</taxon>
        <taxon>Bacteroidota</taxon>
        <taxon>Flavobacteriia</taxon>
        <taxon>Flavobacteriales</taxon>
        <taxon>Flavobacteriaceae</taxon>
        <taxon>Flavobacterium</taxon>
    </lineage>
</organism>
<feature type="transmembrane region" description="Helical" evidence="1">
    <location>
        <begin position="372"/>
        <end position="391"/>
    </location>
</feature>
<feature type="transmembrane region" description="Helical" evidence="1">
    <location>
        <begin position="230"/>
        <end position="246"/>
    </location>
</feature>
<dbReference type="InterPro" id="IPR018677">
    <property type="entry name" value="DUF2157"/>
</dbReference>
<proteinExistence type="predicted"/>
<feature type="transmembrane region" description="Helical" evidence="1">
    <location>
        <begin position="41"/>
        <end position="62"/>
    </location>
</feature>
<dbReference type="OrthoDB" id="642680at2"/>
<evidence type="ECO:0000313" key="3">
    <source>
        <dbReference type="EMBL" id="OAB27291.1"/>
    </source>
</evidence>
<keyword evidence="1" id="KW-1133">Transmembrane helix</keyword>
<feature type="transmembrane region" description="Helical" evidence="1">
    <location>
        <begin position="207"/>
        <end position="224"/>
    </location>
</feature>
<feature type="transmembrane region" description="Helical" evidence="1">
    <location>
        <begin position="105"/>
        <end position="124"/>
    </location>
</feature>
<feature type="domain" description="DUF2157" evidence="2">
    <location>
        <begin position="11"/>
        <end position="153"/>
    </location>
</feature>
<accession>A0A167WEF5</accession>
<gene>
    <name evidence="3" type="ORF">FBFR_12200</name>
</gene>
<protein>
    <recommendedName>
        <fullName evidence="2">DUF2157 domain-containing protein</fullName>
    </recommendedName>
</protein>
<feature type="transmembrane region" description="Helical" evidence="1">
    <location>
        <begin position="179"/>
        <end position="195"/>
    </location>
</feature>
<name>A0A167WEF5_9FLAO</name>
<keyword evidence="1" id="KW-0812">Transmembrane</keyword>
<dbReference type="Proteomes" id="UP000077164">
    <property type="component" value="Unassembled WGS sequence"/>
</dbReference>
<feature type="transmembrane region" description="Helical" evidence="1">
    <location>
        <begin position="258"/>
        <end position="276"/>
    </location>
</feature>
<reference evidence="3 4" key="1">
    <citation type="submission" date="2016-03" db="EMBL/GenBank/DDBJ databases">
        <title>Draft genome sequence of Flavobacterium fryxellicola DSM 16209.</title>
        <authorList>
            <person name="Shin S.-K."/>
            <person name="Yi H."/>
        </authorList>
    </citation>
    <scope>NUCLEOTIDE SEQUENCE [LARGE SCALE GENOMIC DNA]</scope>
    <source>
        <strain evidence="3 4">DSM 16209</strain>
    </source>
</reference>
<dbReference type="Pfam" id="PF09925">
    <property type="entry name" value="DUF2157"/>
    <property type="match status" value="1"/>
</dbReference>
<dbReference type="AlphaFoldDB" id="A0A167WEF5"/>
<dbReference type="STRING" id="249352.SAMN05444395_10460"/>
<feature type="transmembrane region" description="Helical" evidence="1">
    <location>
        <begin position="397"/>
        <end position="419"/>
    </location>
</feature>
<sequence>MSPKITNDLHDLLKDNIITAETAEKIKAYYSQKESGSEHKLYLIFGVLGAILIGLGVVLVFAHNWDNLSRLSKIILSFLPLLIGQFASGYSLLRKSENNAWRESSAVFLFFAVGTTISLIAQVYNIPGDLSSFLITWMLLCLPLVYLIRSSIVALLYLIGITYYACNTNYFSYPNAHSYYYWLLILGIVPHYIQLLRTNSQSNFTLFHNWFVSLSLLICLGTIAHRNENLLYLSYMSLFTIFYFIGESSFFKNLKLKNNSYLIIGKLGILYLLLLYSFKWFWDKSIYNTISAKDTFFSTEFLTAFLLTLFAAVLFYAKNSKTKFKEITIFDFVFLTNILPFISGYEFSLVANGIVLAIGIAEIKRGNTQKHLGILNFGLVIITILITCRFFDTNLSFVIRGIVFIAIGFGFFATNYIMLKNRNRNEK</sequence>
<dbReference type="EMBL" id="LVJE01000019">
    <property type="protein sequence ID" value="OAB27291.1"/>
    <property type="molecule type" value="Genomic_DNA"/>
</dbReference>
<keyword evidence="4" id="KW-1185">Reference proteome</keyword>
<feature type="transmembrane region" description="Helical" evidence="1">
    <location>
        <begin position="74"/>
        <end position="93"/>
    </location>
</feature>
<comment type="caution">
    <text evidence="3">The sequence shown here is derived from an EMBL/GenBank/DDBJ whole genome shotgun (WGS) entry which is preliminary data.</text>
</comment>
<feature type="transmembrane region" description="Helical" evidence="1">
    <location>
        <begin position="296"/>
        <end position="317"/>
    </location>
</feature>
<dbReference type="RefSeq" id="WP_066081721.1">
    <property type="nucleotide sequence ID" value="NZ_FRDK01000004.1"/>
</dbReference>
<evidence type="ECO:0000313" key="4">
    <source>
        <dbReference type="Proteomes" id="UP000077164"/>
    </source>
</evidence>
<keyword evidence="1" id="KW-0472">Membrane</keyword>